<reference evidence="1" key="1">
    <citation type="submission" date="2021-05" db="EMBL/GenBank/DDBJ databases">
        <authorList>
            <person name="Scholz U."/>
            <person name="Mascher M."/>
            <person name="Fiebig A."/>
        </authorList>
    </citation>
    <scope>NUCLEOTIDE SEQUENCE [LARGE SCALE GENOMIC DNA]</scope>
</reference>
<proteinExistence type="predicted"/>
<dbReference type="Proteomes" id="UP001732700">
    <property type="component" value="Chromosome 7C"/>
</dbReference>
<dbReference type="EnsemblPlants" id="AVESA.00010b.r2.7CG0697430.1">
    <property type="protein sequence ID" value="AVESA.00010b.r2.7CG0697430.1.CDS"/>
    <property type="gene ID" value="AVESA.00010b.r2.7CG0697430"/>
</dbReference>
<sequence length="542" mass="61053">MLESTINTPGIFTSEMQCDPSSDNRSIDRSIVMDDATYNAILLALLAVSMIYFFRPRSTRRPPGPRTLPIIGSVHHFVNTLVHRRLRDLAGAHGPIMMLKIGPMPLVVVTSRELAREVLKVQDPNFANRPRLLVGGICGYGWTDIIFAPTSDYWRKIRKLCIHEILSPKRVLQFGFIREEEVRRQVELIRAAGPGVPVDVTRMVYDISSRTISRSAFGEVRPDMPVFQHAIKRVVGLSSGFNVPDLFPRLRDLLGEATGMKRKLREIHRTFDDILVDIIEGRRKVRAERVAGGKEVVDENVVDVMLTLQKGDNPWGFPVTDNTIKAVVLDFFPFAGGTGTSGSSTEWAMSEIMRTPRVMKKLQDEVRRAFHGKETISETELRSNSVRYLKLTMKEAIRLHPAAPLLVPRESIETTELGGYVVPAKSRMVVNAWAISRDPRYWKDPEEFVPERFEEEGAVDFHGIHFEFTPFGAGRRMCPGYNYGLAGMELTLLQLMYHFDWTLPAGVEEVDMAEAMGLGVRRKNPLMLCATPYVVPPPAPGV</sequence>
<reference evidence="1" key="2">
    <citation type="submission" date="2025-09" db="UniProtKB">
        <authorList>
            <consortium name="EnsemblPlants"/>
        </authorList>
    </citation>
    <scope>IDENTIFICATION</scope>
</reference>
<organism evidence="1 2">
    <name type="scientific">Avena sativa</name>
    <name type="common">Oat</name>
    <dbReference type="NCBI Taxonomy" id="4498"/>
    <lineage>
        <taxon>Eukaryota</taxon>
        <taxon>Viridiplantae</taxon>
        <taxon>Streptophyta</taxon>
        <taxon>Embryophyta</taxon>
        <taxon>Tracheophyta</taxon>
        <taxon>Spermatophyta</taxon>
        <taxon>Magnoliopsida</taxon>
        <taxon>Liliopsida</taxon>
        <taxon>Poales</taxon>
        <taxon>Poaceae</taxon>
        <taxon>BOP clade</taxon>
        <taxon>Pooideae</taxon>
        <taxon>Poodae</taxon>
        <taxon>Poeae</taxon>
        <taxon>Poeae Chloroplast Group 1 (Aveneae type)</taxon>
        <taxon>Aveninae</taxon>
        <taxon>Avena</taxon>
    </lineage>
</organism>
<name>A0ACD6A4H6_AVESA</name>
<evidence type="ECO:0000313" key="2">
    <source>
        <dbReference type="Proteomes" id="UP001732700"/>
    </source>
</evidence>
<accession>A0ACD6A4H6</accession>
<protein>
    <submittedName>
        <fullName evidence="1">Uncharacterized protein</fullName>
    </submittedName>
</protein>
<keyword evidence="2" id="KW-1185">Reference proteome</keyword>
<evidence type="ECO:0000313" key="1">
    <source>
        <dbReference type="EnsemblPlants" id="AVESA.00010b.r2.7CG0697430.1.CDS"/>
    </source>
</evidence>